<sequence>MGDRILVPFSGAGSGESVLTWGQRNMLRMMQLAGDGQMIGGTVPLAEGTTVENLVHLLAFIVERNQSLRTRYRFGDDGEAVQVLSASGEVALDLVDIGPGEDPAEAAEAVRSEYEKAPFDVTTDWPVKMAVIRRAGVPVYFTAMYPHVAIDGLGFEALVADLDNLDQDTGERLAPRAGLQPFELARQQQGAVARRQSAASVEYWEKMVRSVPGRRFDTEYEPRAPQWWQAVLDSKAAYLAATSIAARTGANTGSILLGAYAVGLAKVSGKSPSAIRTFVSNRFRPGLRESVTPLMATCLCVVDVADTDFDTVALRAWRSQLKASKFAYFDTRDLLSMFERVAAERGQSVDLLCYFNDLRREFAAVRPGPLPTPEEIQGALPSTTLTWGPHTDVPDAQTFLELNPVPDTVSILLRVNTEKVTPEELEEILREMERILVAAAFDPGCPTGVGAGAALAAKESVA</sequence>
<dbReference type="Gene3D" id="3.30.559.10">
    <property type="entry name" value="Chloramphenicol acetyltransferase-like domain"/>
    <property type="match status" value="1"/>
</dbReference>
<dbReference type="PANTHER" id="PTHR45527:SF1">
    <property type="entry name" value="FATTY ACID SYNTHASE"/>
    <property type="match status" value="1"/>
</dbReference>
<proteinExistence type="predicted"/>
<dbReference type="InterPro" id="IPR023213">
    <property type="entry name" value="CAT-like_dom_sf"/>
</dbReference>
<gene>
    <name evidence="2" type="ORF">GCM10009839_02690</name>
</gene>
<accession>A0ABP5F3I2</accession>
<feature type="domain" description="Condensation" evidence="1">
    <location>
        <begin position="46"/>
        <end position="334"/>
    </location>
</feature>
<dbReference type="EMBL" id="BAAAQN010000001">
    <property type="protein sequence ID" value="GAA2011897.1"/>
    <property type="molecule type" value="Genomic_DNA"/>
</dbReference>
<name>A0ABP5F3I2_9ACTN</name>
<comment type="caution">
    <text evidence="2">The sequence shown here is derived from an EMBL/GenBank/DDBJ whole genome shotgun (WGS) entry which is preliminary data.</text>
</comment>
<reference evidence="3" key="1">
    <citation type="journal article" date="2019" name="Int. J. Syst. Evol. Microbiol.">
        <title>The Global Catalogue of Microorganisms (GCM) 10K type strain sequencing project: providing services to taxonomists for standard genome sequencing and annotation.</title>
        <authorList>
            <consortium name="The Broad Institute Genomics Platform"/>
            <consortium name="The Broad Institute Genome Sequencing Center for Infectious Disease"/>
            <person name="Wu L."/>
            <person name="Ma J."/>
        </authorList>
    </citation>
    <scope>NUCLEOTIDE SEQUENCE [LARGE SCALE GENOMIC DNA]</scope>
    <source>
        <strain evidence="3">JCM 16014</strain>
    </source>
</reference>
<keyword evidence="3" id="KW-1185">Reference proteome</keyword>
<organism evidence="2 3">
    <name type="scientific">Catenulispora yoronensis</name>
    <dbReference type="NCBI Taxonomy" id="450799"/>
    <lineage>
        <taxon>Bacteria</taxon>
        <taxon>Bacillati</taxon>
        <taxon>Actinomycetota</taxon>
        <taxon>Actinomycetes</taxon>
        <taxon>Catenulisporales</taxon>
        <taxon>Catenulisporaceae</taxon>
        <taxon>Catenulispora</taxon>
    </lineage>
</organism>
<protein>
    <recommendedName>
        <fullName evidence="1">Condensation domain-containing protein</fullName>
    </recommendedName>
</protein>
<dbReference type="Pfam" id="PF00668">
    <property type="entry name" value="Condensation"/>
    <property type="match status" value="1"/>
</dbReference>
<dbReference type="InterPro" id="IPR001242">
    <property type="entry name" value="Condensation_dom"/>
</dbReference>
<dbReference type="Proteomes" id="UP001500751">
    <property type="component" value="Unassembled WGS sequence"/>
</dbReference>
<dbReference type="PANTHER" id="PTHR45527">
    <property type="entry name" value="NONRIBOSOMAL PEPTIDE SYNTHETASE"/>
    <property type="match status" value="1"/>
</dbReference>
<evidence type="ECO:0000259" key="1">
    <source>
        <dbReference type="Pfam" id="PF00668"/>
    </source>
</evidence>
<dbReference type="RefSeq" id="WP_344663588.1">
    <property type="nucleotide sequence ID" value="NZ_BAAAQN010000001.1"/>
</dbReference>
<evidence type="ECO:0000313" key="2">
    <source>
        <dbReference type="EMBL" id="GAA2011897.1"/>
    </source>
</evidence>
<evidence type="ECO:0000313" key="3">
    <source>
        <dbReference type="Proteomes" id="UP001500751"/>
    </source>
</evidence>
<dbReference type="Gene3D" id="3.30.559.30">
    <property type="entry name" value="Nonribosomal peptide synthetase, condensation domain"/>
    <property type="match status" value="1"/>
</dbReference>
<dbReference type="SUPFAM" id="SSF52777">
    <property type="entry name" value="CoA-dependent acyltransferases"/>
    <property type="match status" value="2"/>
</dbReference>